<proteinExistence type="predicted"/>
<comment type="caution">
    <text evidence="2">The sequence shown here is derived from an EMBL/GenBank/DDBJ whole genome shotgun (WGS) entry which is preliminary data.</text>
</comment>
<evidence type="ECO:0000313" key="2">
    <source>
        <dbReference type="EMBL" id="GEY56269.1"/>
    </source>
</evidence>
<feature type="chain" id="PRO_5025647696" description="F-box associated domain-containing protein" evidence="1">
    <location>
        <begin position="22"/>
        <end position="216"/>
    </location>
</feature>
<organism evidence="2">
    <name type="scientific">Tanacetum cinerariifolium</name>
    <name type="common">Dalmatian daisy</name>
    <name type="synonym">Chrysanthemum cinerariifolium</name>
    <dbReference type="NCBI Taxonomy" id="118510"/>
    <lineage>
        <taxon>Eukaryota</taxon>
        <taxon>Viridiplantae</taxon>
        <taxon>Streptophyta</taxon>
        <taxon>Embryophyta</taxon>
        <taxon>Tracheophyta</taxon>
        <taxon>Spermatophyta</taxon>
        <taxon>Magnoliopsida</taxon>
        <taxon>eudicotyledons</taxon>
        <taxon>Gunneridae</taxon>
        <taxon>Pentapetalae</taxon>
        <taxon>asterids</taxon>
        <taxon>campanulids</taxon>
        <taxon>Asterales</taxon>
        <taxon>Asteraceae</taxon>
        <taxon>Asteroideae</taxon>
        <taxon>Anthemideae</taxon>
        <taxon>Anthemidinae</taxon>
        <taxon>Tanacetum</taxon>
    </lineage>
</organism>
<sequence>MLTSCSLSMVCFCVSVGGTRFDYIYNPSTNMDKMLSEPDYAHDDSKFYGCAGLRLAFDPTKSPDDKVVCAGRNSCEIVIQIYSSKTGSWSLCKERFTYYIGTSEFTIYEMTKGCSVWSIKYIVNTDDFMNPLPEGWSLEHCFRRKGRGLFFGDHLSAKVVQYNLISKTLHEIYDMRYNEVVDDYLHGFILPYVMYDVGYKKLDYKAFEFILSSASV</sequence>
<evidence type="ECO:0000256" key="1">
    <source>
        <dbReference type="SAM" id="SignalP"/>
    </source>
</evidence>
<protein>
    <recommendedName>
        <fullName evidence="3">F-box associated domain-containing protein</fullName>
    </recommendedName>
</protein>
<evidence type="ECO:0008006" key="3">
    <source>
        <dbReference type="Google" id="ProtNLM"/>
    </source>
</evidence>
<accession>A0A699HW57</accession>
<dbReference type="AlphaFoldDB" id="A0A699HW57"/>
<keyword evidence="1" id="KW-0732">Signal</keyword>
<feature type="signal peptide" evidence="1">
    <location>
        <begin position="1"/>
        <end position="21"/>
    </location>
</feature>
<reference evidence="2" key="1">
    <citation type="journal article" date="2019" name="Sci. Rep.">
        <title>Draft genome of Tanacetum cinerariifolium, the natural source of mosquito coil.</title>
        <authorList>
            <person name="Yamashiro T."/>
            <person name="Shiraishi A."/>
            <person name="Satake H."/>
            <person name="Nakayama K."/>
        </authorList>
    </citation>
    <scope>NUCLEOTIDE SEQUENCE</scope>
</reference>
<name>A0A699HW57_TANCI</name>
<gene>
    <name evidence="2" type="ORF">Tci_428243</name>
</gene>
<dbReference type="EMBL" id="BKCJ010189198">
    <property type="protein sequence ID" value="GEY56269.1"/>
    <property type="molecule type" value="Genomic_DNA"/>
</dbReference>